<dbReference type="InterPro" id="IPR050248">
    <property type="entry name" value="Polysacc_deacetylase_ArnD"/>
</dbReference>
<dbReference type="EMBL" id="BDUF01000002">
    <property type="protein sequence ID" value="GAX88404.1"/>
    <property type="molecule type" value="Genomic_DNA"/>
</dbReference>
<dbReference type="GO" id="GO:0005975">
    <property type="term" value="P:carbohydrate metabolic process"/>
    <property type="evidence" value="ECO:0007669"/>
    <property type="project" value="InterPro"/>
</dbReference>
<gene>
    <name evidence="2" type="ORF">EFBL_0013</name>
</gene>
<dbReference type="NCBIfam" id="TIGR02764">
    <property type="entry name" value="spore_ybaN_pdaB"/>
    <property type="match status" value="1"/>
</dbReference>
<dbReference type="Pfam" id="PF01522">
    <property type="entry name" value="Polysacc_deac_1"/>
    <property type="match status" value="1"/>
</dbReference>
<reference evidence="3" key="1">
    <citation type="submission" date="2017-07" db="EMBL/GenBank/DDBJ databases">
        <title>Draft genome sequence of Effusibacillus lacus strain skLN1.</title>
        <authorList>
            <person name="Watanabe M."/>
            <person name="Kojima H."/>
            <person name="Fukui M."/>
        </authorList>
    </citation>
    <scope>NUCLEOTIDE SEQUENCE [LARGE SCALE GENOMIC DNA]</scope>
    <source>
        <strain evidence="3">skLN1</strain>
    </source>
</reference>
<dbReference type="InterPro" id="IPR002509">
    <property type="entry name" value="NODB_dom"/>
</dbReference>
<accession>A0A292YJ50</accession>
<dbReference type="PANTHER" id="PTHR10587">
    <property type="entry name" value="GLYCOSYL TRANSFERASE-RELATED"/>
    <property type="match status" value="1"/>
</dbReference>
<dbReference type="AlphaFoldDB" id="A0A292YJ50"/>
<feature type="domain" description="NodB homology" evidence="1">
    <location>
        <begin position="60"/>
        <end position="240"/>
    </location>
</feature>
<dbReference type="InterPro" id="IPR011330">
    <property type="entry name" value="Glyco_hydro/deAcase_b/a-brl"/>
</dbReference>
<organism evidence="2 3">
    <name type="scientific">Effusibacillus lacus</name>
    <dbReference type="NCBI Taxonomy" id="1348429"/>
    <lineage>
        <taxon>Bacteria</taxon>
        <taxon>Bacillati</taxon>
        <taxon>Bacillota</taxon>
        <taxon>Bacilli</taxon>
        <taxon>Bacillales</taxon>
        <taxon>Alicyclobacillaceae</taxon>
        <taxon>Effusibacillus</taxon>
    </lineage>
</organism>
<dbReference type="Proteomes" id="UP000217785">
    <property type="component" value="Unassembled WGS sequence"/>
</dbReference>
<dbReference type="GO" id="GO:0016020">
    <property type="term" value="C:membrane"/>
    <property type="evidence" value="ECO:0007669"/>
    <property type="project" value="TreeGrafter"/>
</dbReference>
<dbReference type="SUPFAM" id="SSF88713">
    <property type="entry name" value="Glycoside hydrolase/deacetylase"/>
    <property type="match status" value="1"/>
</dbReference>
<comment type="caution">
    <text evidence="2">The sequence shown here is derived from an EMBL/GenBank/DDBJ whole genome shotgun (WGS) entry which is preliminary data.</text>
</comment>
<dbReference type="Gene3D" id="3.20.20.370">
    <property type="entry name" value="Glycoside hydrolase/deacetylase"/>
    <property type="match status" value="1"/>
</dbReference>
<name>A0A292YJ50_9BACL</name>
<evidence type="ECO:0000313" key="2">
    <source>
        <dbReference type="EMBL" id="GAX88404.1"/>
    </source>
</evidence>
<proteinExistence type="predicted"/>
<dbReference type="OrthoDB" id="62208at2"/>
<dbReference type="InterPro" id="IPR014132">
    <property type="entry name" value="PdaB-like"/>
</dbReference>
<evidence type="ECO:0000313" key="3">
    <source>
        <dbReference type="Proteomes" id="UP000217785"/>
    </source>
</evidence>
<sequence length="256" mass="28536">MNVIWSFQWKQAKKVIILGVAFLLFTLVLYAQGGPLSPGTLPTAATRSPGAIYEVPTDKKVVALTFDISWGEKIPGPVLDVLEKKQLKKATFFLSGPWTSTHPEIAKRIKSMGYEIGSHGYKHDNFSRYDNNWIDDQVRKAEEAIYDVTGVKTKLIRTPNGDFNKRVLEKLHSMGYTTIQWGTDSLDWTNPGVDVIVNRVLSKAHPGDIILMHASDSCKQTVEALPQIIDGLREKGYEFVTVTELIAGTNAKSKTE</sequence>
<protein>
    <submittedName>
        <fullName evidence="2">Polysaccharide deacetylase</fullName>
    </submittedName>
</protein>
<dbReference type="GO" id="GO:0016810">
    <property type="term" value="F:hydrolase activity, acting on carbon-nitrogen (but not peptide) bonds"/>
    <property type="evidence" value="ECO:0007669"/>
    <property type="project" value="InterPro"/>
</dbReference>
<dbReference type="PANTHER" id="PTHR10587:SF128">
    <property type="entry name" value="POLYSACCHARIDE DEACETYLASE PDAB-RELATED"/>
    <property type="match status" value="1"/>
</dbReference>
<dbReference type="PROSITE" id="PS51677">
    <property type="entry name" value="NODB"/>
    <property type="match status" value="1"/>
</dbReference>
<dbReference type="RefSeq" id="WP_096180072.1">
    <property type="nucleotide sequence ID" value="NZ_BDUF01000002.1"/>
</dbReference>
<keyword evidence="3" id="KW-1185">Reference proteome</keyword>
<evidence type="ECO:0000259" key="1">
    <source>
        <dbReference type="PROSITE" id="PS51677"/>
    </source>
</evidence>